<accession>A0A4R7RIR9</accession>
<gene>
    <name evidence="1" type="ORF">EI77_04472</name>
</gene>
<organism evidence="1 2">
    <name type="scientific">Prosthecobacter fusiformis</name>
    <dbReference type="NCBI Taxonomy" id="48464"/>
    <lineage>
        <taxon>Bacteria</taxon>
        <taxon>Pseudomonadati</taxon>
        <taxon>Verrucomicrobiota</taxon>
        <taxon>Verrucomicrobiia</taxon>
        <taxon>Verrucomicrobiales</taxon>
        <taxon>Verrucomicrobiaceae</taxon>
        <taxon>Prosthecobacter</taxon>
    </lineage>
</organism>
<evidence type="ECO:0008006" key="3">
    <source>
        <dbReference type="Google" id="ProtNLM"/>
    </source>
</evidence>
<comment type="caution">
    <text evidence="1">The sequence shown here is derived from an EMBL/GenBank/DDBJ whole genome shotgun (WGS) entry which is preliminary data.</text>
</comment>
<dbReference type="RefSeq" id="WP_133797437.1">
    <property type="nucleotide sequence ID" value="NZ_SOCA01000015.1"/>
</dbReference>
<dbReference type="Proteomes" id="UP000295662">
    <property type="component" value="Unassembled WGS sequence"/>
</dbReference>
<evidence type="ECO:0000313" key="2">
    <source>
        <dbReference type="Proteomes" id="UP000295662"/>
    </source>
</evidence>
<protein>
    <recommendedName>
        <fullName evidence="3">Glycosyl hydrolase-like 10 domain-containing protein</fullName>
    </recommendedName>
</protein>
<dbReference type="EMBL" id="SOCA01000015">
    <property type="protein sequence ID" value="TDU63151.1"/>
    <property type="molecule type" value="Genomic_DNA"/>
</dbReference>
<keyword evidence="2" id="KW-1185">Reference proteome</keyword>
<dbReference type="PROSITE" id="PS51318">
    <property type="entry name" value="TAT"/>
    <property type="match status" value="1"/>
</dbReference>
<dbReference type="InterPro" id="IPR006311">
    <property type="entry name" value="TAT_signal"/>
</dbReference>
<name>A0A4R7RIR9_9BACT</name>
<dbReference type="AlphaFoldDB" id="A0A4R7RIR9"/>
<sequence>MMNRRQFLQTTTATALLASRPILPAAQGMRPKPAFRVLYSNDTTNILTSPRPGYVRKDPFSLERLAASVDEAAEVDVHLLQPGNGWVPWWKSSVYPADAHYRWFQEKTGLPAGSIGELMLKGSDLVGSFINHCRARKVSPFISIRLNDYHGIEMLEMVKRRMYRNEQNTPKPKIDHELVAWLSRPLYEHLEYRLRPDPDNYARLSEAEEVKYVNSMRSRNQLRTGRVWNWAIPEVPAYKLSLIRELCENYDFAGLELDFMRWSAFFRLEETTEEQRVAIMVSFIKQVREALDSNTPSKQKRWLCVRVPLRLSGHSPLGVDLPQWVAAGVDMVNLSCHYTTEQQTDLPHICRLIPETPVYLEMSFTSSRYPKPTTDKPGTSGANSDVYRKMTLEQFCTTAHLVNKRGGAGVSLFNFVYYRSLADLKTEPPFDVLARLKDRDWLSRQPQHYFLSNATNPPSEASQFARNRVVSAGKERLFLMDTAPPASGWKTDGRLRIQSLQPMEQRQLEVRFNGFELIPTNEISEPYPQPYADGLGNVETLRAWIVPNQAMRDGPNEIKVGFSDGAPLEIVFMDLDIQ</sequence>
<evidence type="ECO:0000313" key="1">
    <source>
        <dbReference type="EMBL" id="TDU63151.1"/>
    </source>
</evidence>
<reference evidence="1 2" key="1">
    <citation type="submission" date="2019-03" db="EMBL/GenBank/DDBJ databases">
        <title>Genomic Encyclopedia of Archaeal and Bacterial Type Strains, Phase II (KMG-II): from individual species to whole genera.</title>
        <authorList>
            <person name="Goeker M."/>
        </authorList>
    </citation>
    <scope>NUCLEOTIDE SEQUENCE [LARGE SCALE GENOMIC DNA]</scope>
    <source>
        <strain evidence="1 2">ATCC 25309</strain>
    </source>
</reference>
<proteinExistence type="predicted"/>
<dbReference type="OrthoDB" id="199992at2"/>